<organism evidence="1">
    <name type="scientific">Prevotella sp. GTC17254</name>
    <dbReference type="NCBI Taxonomy" id="3236794"/>
    <lineage>
        <taxon>Bacteria</taxon>
        <taxon>Pseudomonadati</taxon>
        <taxon>Bacteroidota</taxon>
        <taxon>Bacteroidia</taxon>
        <taxon>Bacteroidales</taxon>
        <taxon>Prevotellaceae</taxon>
        <taxon>Prevotella</taxon>
    </lineage>
</organism>
<dbReference type="AlphaFoldDB" id="A0AB33IZY0"/>
<evidence type="ECO:0000313" key="1">
    <source>
        <dbReference type="EMBL" id="BFO73461.1"/>
    </source>
</evidence>
<reference evidence="1" key="1">
    <citation type="submission" date="2024-07" db="EMBL/GenBank/DDBJ databases">
        <title>Complete genome sequence of Prevotella sp. YM-2024 GTC17254.</title>
        <authorList>
            <person name="Hayashi M."/>
            <person name="Muto Y."/>
            <person name="Tanaka K."/>
            <person name="Niwa H."/>
        </authorList>
    </citation>
    <scope>NUCLEOTIDE SEQUENCE</scope>
    <source>
        <strain evidence="1">GTC17254</strain>
    </source>
</reference>
<protein>
    <submittedName>
        <fullName evidence="1">Uncharacterized protein</fullName>
    </submittedName>
</protein>
<proteinExistence type="predicted"/>
<dbReference type="EMBL" id="AP035786">
    <property type="protein sequence ID" value="BFO73461.1"/>
    <property type="molecule type" value="Genomic_DNA"/>
</dbReference>
<accession>A0AB33IZY0</accession>
<sequence>MQIEGIHNSSDTPWKFPLQKEIGEYTIRFEDLVEFAQGSPLIGYLYINDNKIGKHDLFDALFLLKGDYLYIPKYTRRFWMSGFIRCKINVRIGQNMSKIKSLIYLHCIDNGKILYYTDYSKSKEEACAIKKCG</sequence>
<name>A0AB33IZY0_9BACT</name>
<gene>
    <name evidence="1" type="ORF">GTC17254_10580</name>
</gene>